<dbReference type="RefSeq" id="WP_126139873.1">
    <property type="nucleotide sequence ID" value="NZ_RXHU01000013.1"/>
</dbReference>
<dbReference type="InterPro" id="IPR027304">
    <property type="entry name" value="Trigger_fact/SurA_dom_sf"/>
</dbReference>
<proteinExistence type="predicted"/>
<name>A0A430JIZ8_9BACL</name>
<dbReference type="SUPFAM" id="SSF54534">
    <property type="entry name" value="FKBP-like"/>
    <property type="match status" value="1"/>
</dbReference>
<keyword evidence="1 4" id="KW-0413">Isomerase</keyword>
<keyword evidence="5" id="KW-1185">Reference proteome</keyword>
<accession>A0A430JIZ8</accession>
<feature type="chain" id="PRO_5019544506" evidence="2">
    <location>
        <begin position="26"/>
        <end position="377"/>
    </location>
</feature>
<dbReference type="Pfam" id="PF13616">
    <property type="entry name" value="Rotamase_3"/>
    <property type="match status" value="1"/>
</dbReference>
<dbReference type="InterPro" id="IPR036582">
    <property type="entry name" value="Mao_N_sf"/>
</dbReference>
<dbReference type="AlphaFoldDB" id="A0A430JIZ8"/>
<dbReference type="PANTHER" id="PTHR47245:SF2">
    <property type="entry name" value="PEPTIDYL-PROLYL CIS-TRANS ISOMERASE HP_0175-RELATED"/>
    <property type="match status" value="1"/>
</dbReference>
<sequence length="377" mass="40778">MKDKVKGLIVGLTIGSVLSGTVAFAANSTQIEVTFRNLTYMFDGVEKAPAPEQGKGFIYEGTTYVPLRFVGDALGKKVSWDDATSTVFIGGNPNQVVATYQGGTVTRGEFDAFFNLQGLFNGSNHAASKDDASYQEKVLKQLIQNRILYGRASEADIEAAKQGAAQQVSQWKQTMGDAKFQSDLKGVNSTESAIQYYLVGTFAAQNAIASSITDAQLAAKYDELRKADASAFVTASVRHILIGLTDEQGKTIRTKDEALTLAKDVKAKLASGGDWTALAKQYSDDPGSKENGGLYENAEVGQWVEEFKDAAVKQTVGAIGDPVETQFGYHVIKVESRTVKPLADVKEQLRGSLEQAQLQQFMDKELPSLIEKIDLGE</sequence>
<evidence type="ECO:0000259" key="3">
    <source>
        <dbReference type="PROSITE" id="PS50198"/>
    </source>
</evidence>
<dbReference type="InterPro" id="IPR000297">
    <property type="entry name" value="PPIase_PpiC"/>
</dbReference>
<dbReference type="OrthoDB" id="14196at2"/>
<keyword evidence="2" id="KW-0732">Signal</keyword>
<dbReference type="Pfam" id="PF07833">
    <property type="entry name" value="Cu_amine_oxidN1"/>
    <property type="match status" value="1"/>
</dbReference>
<protein>
    <submittedName>
        <fullName evidence="4">Peptidylprolyl isomerase</fullName>
    </submittedName>
</protein>
<comment type="caution">
    <text evidence="4">The sequence shown here is derived from an EMBL/GenBank/DDBJ whole genome shotgun (WGS) entry which is preliminary data.</text>
</comment>
<dbReference type="Gene3D" id="3.30.457.10">
    <property type="entry name" value="Copper amine oxidase-like, N-terminal domain"/>
    <property type="match status" value="1"/>
</dbReference>
<dbReference type="SUPFAM" id="SSF55383">
    <property type="entry name" value="Copper amine oxidase, domain N"/>
    <property type="match status" value="1"/>
</dbReference>
<organism evidence="4 5">
    <name type="scientific">Paenibacillus whitsoniae</name>
    <dbReference type="NCBI Taxonomy" id="2496558"/>
    <lineage>
        <taxon>Bacteria</taxon>
        <taxon>Bacillati</taxon>
        <taxon>Bacillota</taxon>
        <taxon>Bacilli</taxon>
        <taxon>Bacillales</taxon>
        <taxon>Paenibacillaceae</taxon>
        <taxon>Paenibacillus</taxon>
    </lineage>
</organism>
<feature type="signal peptide" evidence="2">
    <location>
        <begin position="1"/>
        <end position="25"/>
    </location>
</feature>
<dbReference type="InterPro" id="IPR012854">
    <property type="entry name" value="Cu_amine_oxidase-like_N"/>
</dbReference>
<dbReference type="EMBL" id="RXHU01000013">
    <property type="protein sequence ID" value="RTE11067.1"/>
    <property type="molecule type" value="Genomic_DNA"/>
</dbReference>
<dbReference type="Gene3D" id="3.10.50.40">
    <property type="match status" value="1"/>
</dbReference>
<evidence type="ECO:0000256" key="2">
    <source>
        <dbReference type="SAM" id="SignalP"/>
    </source>
</evidence>
<dbReference type="PROSITE" id="PS50198">
    <property type="entry name" value="PPIC_PPIASE_2"/>
    <property type="match status" value="1"/>
</dbReference>
<reference evidence="4 5" key="1">
    <citation type="submission" date="2018-12" db="EMBL/GenBank/DDBJ databases">
        <title>Bacillus ochoae sp. nov., Paenibacillus whitsoniae sp. nov., Paenibacillus spiritus sp. nov. Isolated from the Mars Exploration Rover during spacecraft assembly.</title>
        <authorList>
            <person name="Seuylemezian A."/>
            <person name="Vaishampayan P."/>
        </authorList>
    </citation>
    <scope>NUCLEOTIDE SEQUENCE [LARGE SCALE GENOMIC DNA]</scope>
    <source>
        <strain evidence="4 5">MER 54</strain>
    </source>
</reference>
<evidence type="ECO:0000256" key="1">
    <source>
        <dbReference type="PROSITE-ProRule" id="PRU00278"/>
    </source>
</evidence>
<feature type="domain" description="PpiC" evidence="3">
    <location>
        <begin position="232"/>
        <end position="336"/>
    </location>
</feature>
<dbReference type="InterPro" id="IPR050245">
    <property type="entry name" value="PrsA_foldase"/>
</dbReference>
<evidence type="ECO:0000313" key="4">
    <source>
        <dbReference type="EMBL" id="RTE11067.1"/>
    </source>
</evidence>
<dbReference type="GO" id="GO:0003755">
    <property type="term" value="F:peptidyl-prolyl cis-trans isomerase activity"/>
    <property type="evidence" value="ECO:0007669"/>
    <property type="project" value="UniProtKB-KW"/>
</dbReference>
<dbReference type="InterPro" id="IPR046357">
    <property type="entry name" value="PPIase_dom_sf"/>
</dbReference>
<gene>
    <name evidence="4" type="ORF">EJQ19_03810</name>
</gene>
<keyword evidence="1" id="KW-0697">Rotamase</keyword>
<evidence type="ECO:0000313" key="5">
    <source>
        <dbReference type="Proteomes" id="UP000276128"/>
    </source>
</evidence>
<dbReference type="SUPFAM" id="SSF109998">
    <property type="entry name" value="Triger factor/SurA peptide-binding domain-like"/>
    <property type="match status" value="1"/>
</dbReference>
<dbReference type="Proteomes" id="UP000276128">
    <property type="component" value="Unassembled WGS sequence"/>
</dbReference>
<dbReference type="PANTHER" id="PTHR47245">
    <property type="entry name" value="PEPTIDYLPROLYL ISOMERASE"/>
    <property type="match status" value="1"/>
</dbReference>